<feature type="region of interest" description="Disordered" evidence="1">
    <location>
        <begin position="123"/>
        <end position="142"/>
    </location>
</feature>
<accession>A0ABS4E604</accession>
<dbReference type="Pfam" id="PF00615">
    <property type="entry name" value="RGS"/>
    <property type="match status" value="1"/>
</dbReference>
<dbReference type="SMART" id="SM00315">
    <property type="entry name" value="RGS"/>
    <property type="match status" value="1"/>
</dbReference>
<evidence type="ECO:0000259" key="2">
    <source>
        <dbReference type="SMART" id="SM00315"/>
    </source>
</evidence>
<dbReference type="Gene3D" id="1.10.167.10">
    <property type="entry name" value="Regulator of G-protein Signalling 4, domain 2"/>
    <property type="match status" value="1"/>
</dbReference>
<keyword evidence="4" id="KW-1185">Reference proteome</keyword>
<reference evidence="3 4" key="1">
    <citation type="submission" date="2021-03" db="EMBL/GenBank/DDBJ databases">
        <title>Genomic Encyclopedia of Type Strains, Phase IV (KMG-IV): sequencing the most valuable type-strain genomes for metagenomic binning, comparative biology and taxonomic classification.</title>
        <authorList>
            <person name="Goeker M."/>
        </authorList>
    </citation>
    <scope>NUCLEOTIDE SEQUENCE [LARGE SCALE GENOMIC DNA]</scope>
    <source>
        <strain evidence="3 4">DSM 21600</strain>
    </source>
</reference>
<name>A0ABS4E604_9HYPH</name>
<sequence>MLKFGTKSYPDNLNDIFRNKEMLNALLSFSKKEASLESLQFLLARFDPYILHTRFIEPGSEEEINISGDLRKRMQALAAAAQWTDAEWPQLIRKAKLEIRDMFENDNLHRFWDSPHFKAFHVKNGGNANDSKNGKEADPPEVMSKQMRAARQLGIEDTKALSAYISAFERLGAAKTRAAAVKLLRDARMNMTPTVFNKLLVVEGFATEPQITIPQPVTGPDVSHINLDLPKLRTVCGFTKVAGVEFQDNMRLMIKAHLNGERTKAITLFEKILKKEPNDSKAQTTPFVDMIKLMKTKKVFDIDIDDIM</sequence>
<protein>
    <recommendedName>
        <fullName evidence="2">RGS domain-containing protein</fullName>
    </recommendedName>
</protein>
<dbReference type="InterPro" id="IPR036305">
    <property type="entry name" value="RGS_sf"/>
</dbReference>
<proteinExistence type="predicted"/>
<dbReference type="RefSeq" id="WP_209949153.1">
    <property type="nucleotide sequence ID" value="NZ_JAGGJU010000017.1"/>
</dbReference>
<gene>
    <name evidence="3" type="ORF">J2Z17_004842</name>
</gene>
<dbReference type="Proteomes" id="UP000759443">
    <property type="component" value="Unassembled WGS sequence"/>
</dbReference>
<dbReference type="InterPro" id="IPR016137">
    <property type="entry name" value="RGS"/>
</dbReference>
<evidence type="ECO:0000256" key="1">
    <source>
        <dbReference type="SAM" id="MobiDB-lite"/>
    </source>
</evidence>
<dbReference type="InterPro" id="IPR044926">
    <property type="entry name" value="RGS_subdomain_2"/>
</dbReference>
<feature type="domain" description="RGS" evidence="2">
    <location>
        <begin position="12"/>
        <end position="121"/>
    </location>
</feature>
<evidence type="ECO:0000313" key="3">
    <source>
        <dbReference type="EMBL" id="MBP1853381.1"/>
    </source>
</evidence>
<comment type="caution">
    <text evidence="3">The sequence shown here is derived from an EMBL/GenBank/DDBJ whole genome shotgun (WGS) entry which is preliminary data.</text>
</comment>
<evidence type="ECO:0000313" key="4">
    <source>
        <dbReference type="Proteomes" id="UP000759443"/>
    </source>
</evidence>
<dbReference type="SUPFAM" id="SSF48097">
    <property type="entry name" value="Regulator of G-protein signaling, RGS"/>
    <property type="match status" value="1"/>
</dbReference>
<dbReference type="EMBL" id="JAGGJU010000017">
    <property type="protein sequence ID" value="MBP1853381.1"/>
    <property type="molecule type" value="Genomic_DNA"/>
</dbReference>
<organism evidence="3 4">
    <name type="scientific">Rhizobium halophytocola</name>
    <dbReference type="NCBI Taxonomy" id="735519"/>
    <lineage>
        <taxon>Bacteria</taxon>
        <taxon>Pseudomonadati</taxon>
        <taxon>Pseudomonadota</taxon>
        <taxon>Alphaproteobacteria</taxon>
        <taxon>Hyphomicrobiales</taxon>
        <taxon>Rhizobiaceae</taxon>
        <taxon>Rhizobium/Agrobacterium group</taxon>
        <taxon>Rhizobium</taxon>
    </lineage>
</organism>